<dbReference type="GO" id="GO:0004222">
    <property type="term" value="F:metalloendopeptidase activity"/>
    <property type="evidence" value="ECO:0007669"/>
    <property type="project" value="InterPro"/>
</dbReference>
<proteinExistence type="predicted"/>
<evidence type="ECO:0000256" key="4">
    <source>
        <dbReference type="ARBA" id="ARBA00022833"/>
    </source>
</evidence>
<dbReference type="SUPFAM" id="SSF55486">
    <property type="entry name" value="Metalloproteases ('zincins'), catalytic domain"/>
    <property type="match status" value="1"/>
</dbReference>
<keyword evidence="3" id="KW-0378">Hydrolase</keyword>
<feature type="signal peptide" evidence="5">
    <location>
        <begin position="1"/>
        <end position="32"/>
    </location>
</feature>
<evidence type="ECO:0000313" key="8">
    <source>
        <dbReference type="Proteomes" id="UP000030361"/>
    </source>
</evidence>
<feature type="chain" id="PRO_5010577529" description="Peptidase M10 metallopeptidase domain-containing protein" evidence="5">
    <location>
        <begin position="33"/>
        <end position="302"/>
    </location>
</feature>
<dbReference type="Pfam" id="PF00413">
    <property type="entry name" value="Peptidase_M10"/>
    <property type="match status" value="1"/>
</dbReference>
<evidence type="ECO:0000256" key="3">
    <source>
        <dbReference type="ARBA" id="ARBA00022801"/>
    </source>
</evidence>
<dbReference type="Proteomes" id="UP000030361">
    <property type="component" value="Chromosome"/>
</dbReference>
<organism evidence="7 8">
    <name type="scientific">Lentilactobacillus curieae</name>
    <dbReference type="NCBI Taxonomy" id="1138822"/>
    <lineage>
        <taxon>Bacteria</taxon>
        <taxon>Bacillati</taxon>
        <taxon>Bacillota</taxon>
        <taxon>Bacilli</taxon>
        <taxon>Lactobacillales</taxon>
        <taxon>Lactobacillaceae</taxon>
        <taxon>Lentilactobacillus</taxon>
    </lineage>
</organism>
<dbReference type="InterPro" id="IPR001818">
    <property type="entry name" value="Pept_M10_metallopeptidase"/>
</dbReference>
<evidence type="ECO:0000256" key="5">
    <source>
        <dbReference type="SAM" id="SignalP"/>
    </source>
</evidence>
<evidence type="ECO:0000256" key="2">
    <source>
        <dbReference type="ARBA" id="ARBA00022723"/>
    </source>
</evidence>
<feature type="domain" description="Peptidase M10 metallopeptidase" evidence="6">
    <location>
        <begin position="210"/>
        <end position="262"/>
    </location>
</feature>
<keyword evidence="5" id="KW-0732">Signal</keyword>
<dbReference type="EMBL" id="CP018906">
    <property type="protein sequence ID" value="AQW21361.1"/>
    <property type="molecule type" value="Genomic_DNA"/>
</dbReference>
<keyword evidence="4" id="KW-0862">Zinc</keyword>
<evidence type="ECO:0000313" key="7">
    <source>
        <dbReference type="EMBL" id="AQW21361.1"/>
    </source>
</evidence>
<protein>
    <recommendedName>
        <fullName evidence="6">Peptidase M10 metallopeptidase domain-containing protein</fullName>
    </recommendedName>
</protein>
<dbReference type="InterPro" id="IPR024079">
    <property type="entry name" value="MetalloPept_cat_dom_sf"/>
</dbReference>
<name>A0A1S6QID5_9LACO</name>
<evidence type="ECO:0000256" key="1">
    <source>
        <dbReference type="ARBA" id="ARBA00022670"/>
    </source>
</evidence>
<keyword evidence="1" id="KW-0645">Protease</keyword>
<dbReference type="GO" id="GO:0031012">
    <property type="term" value="C:extracellular matrix"/>
    <property type="evidence" value="ECO:0007669"/>
    <property type="project" value="InterPro"/>
</dbReference>
<dbReference type="eggNOG" id="ENOG503011S">
    <property type="taxonomic scope" value="Bacteria"/>
</dbReference>
<dbReference type="GO" id="GO:0008270">
    <property type="term" value="F:zinc ion binding"/>
    <property type="evidence" value="ECO:0007669"/>
    <property type="project" value="InterPro"/>
</dbReference>
<reference evidence="7 8" key="1">
    <citation type="journal article" date="2015" name="Genome Announc.">
        <title>Genome Sequence of Lactobacillus curieae CCTCC M 2011381T, a Novel Producer of Gamma-aminobutyric Acid.</title>
        <authorList>
            <person name="Wang Y."/>
            <person name="Wang Y."/>
            <person name="Lang C."/>
            <person name="Wei D."/>
            <person name="Xu P."/>
            <person name="Xie J."/>
        </authorList>
    </citation>
    <scope>NUCLEOTIDE SEQUENCE [LARGE SCALE GENOMIC DNA]</scope>
    <source>
        <strain evidence="7 8">CCTCC M 2011381</strain>
    </source>
</reference>
<dbReference type="AlphaFoldDB" id="A0A1S6QID5"/>
<accession>A0A1S6QID5</accession>
<dbReference type="GO" id="GO:0006508">
    <property type="term" value="P:proteolysis"/>
    <property type="evidence" value="ECO:0007669"/>
    <property type="project" value="UniProtKB-KW"/>
</dbReference>
<sequence length="302" mass="33300">MIKNMKIKTVMIAGIACSFVFAPLANIVPASAATLTSVTPTTSLLSKSNKYYRAHKSAIVKKYKLDLSSQTALTSKKTASVYVKTSNKYLKQSLTLAMNYWNQKLGRKVLKFGTQRSHTLTFSVSRAQATLADESDAWWSPTDKKMQVRYSFFVKAPQSLANEILSTSMASLIKKANANIDEYAKTLDPSSADYAQKLATYRNAQIAAAKAQLTAEKSDISKSNIGYKARTLEYAGTLAHEFGHALGLDHSPNKNDAMYYASDTPQIYDYAKLKANTKGFNPLTYTDVARAKLALKMYSAVK</sequence>
<gene>
    <name evidence="7" type="ORF">PL11_005160</name>
</gene>
<dbReference type="KEGG" id="lcu:PL11_005160"/>
<dbReference type="Gene3D" id="3.40.390.10">
    <property type="entry name" value="Collagenase (Catalytic Domain)"/>
    <property type="match status" value="1"/>
</dbReference>
<keyword evidence="8" id="KW-1185">Reference proteome</keyword>
<evidence type="ECO:0000259" key="6">
    <source>
        <dbReference type="Pfam" id="PF00413"/>
    </source>
</evidence>
<keyword evidence="2" id="KW-0479">Metal-binding</keyword>